<accession>A0AAE3VES8</accession>
<evidence type="ECO:0000256" key="2">
    <source>
        <dbReference type="ARBA" id="ARBA00005182"/>
    </source>
</evidence>
<evidence type="ECO:0000256" key="4">
    <source>
        <dbReference type="ARBA" id="ARBA00022729"/>
    </source>
</evidence>
<evidence type="ECO:0000256" key="3">
    <source>
        <dbReference type="ARBA" id="ARBA00022679"/>
    </source>
</evidence>
<evidence type="ECO:0000259" key="7">
    <source>
        <dbReference type="Pfam" id="PF16822"/>
    </source>
</evidence>
<name>A0AAE3VES8_9BACT</name>
<feature type="domain" description="AlgX/AlgJ SGNH hydrolase-like" evidence="7">
    <location>
        <begin position="108"/>
        <end position="245"/>
    </location>
</feature>
<comment type="caution">
    <text evidence="8">The sequence shown here is derived from an EMBL/GenBank/DDBJ whole genome shotgun (WGS) entry which is preliminary data.</text>
</comment>
<gene>
    <name evidence="8" type="ORF">J3R75_001011</name>
</gene>
<sequence length="410" mass="45796">MTLHDYESRVFGLAFLALMAVGSLLMALRVGVAAEREYCRAREQAGVWTAWRAAARTAQHFHRYEYELKDVVVPKLNFISTAVHHLYTGYLIATGRRVIPADTAAKVVVRGPDDFLYYLNGFAKNPQDEAALFSAVHSLAQKRGVPMLQVVIPTKQLNEKAVVGNFIDLACDENYAAFLHDTARYGVPRVNCAAIFRGLGVPRESLFYRTDHHWTPYGALNAVHATLTLLRQTSVSGWHPADFSVSDDFVWAESAADMMGVQGLRLGRYWSVLDREIYGAPRHSPNYRLELWRANGAVSAECGDFASVISHCDRSNYRASFFSGSDYPKISLVNDSVPDGAVLVIQDSFGRSFSGYLSLFVQQMIILDPRFYQLKDMLAVAAAHEFDAILYVRSEFTLGMIGTQRDSLQP</sequence>
<dbReference type="GO" id="GO:0042121">
    <property type="term" value="P:alginic acid biosynthetic process"/>
    <property type="evidence" value="ECO:0007669"/>
    <property type="project" value="UniProtKB-KW"/>
</dbReference>
<dbReference type="EMBL" id="JAUSVL010000001">
    <property type="protein sequence ID" value="MDQ0288904.1"/>
    <property type="molecule type" value="Genomic_DNA"/>
</dbReference>
<keyword evidence="4" id="KW-0732">Signal</keyword>
<dbReference type="InterPro" id="IPR031811">
    <property type="entry name" value="ALGX/ALGJ_SGNH-like"/>
</dbReference>
<dbReference type="Proteomes" id="UP001238163">
    <property type="component" value="Unassembled WGS sequence"/>
</dbReference>
<evidence type="ECO:0000256" key="1">
    <source>
        <dbReference type="ARBA" id="ARBA00004418"/>
    </source>
</evidence>
<evidence type="ECO:0000256" key="5">
    <source>
        <dbReference type="ARBA" id="ARBA00022764"/>
    </source>
</evidence>
<dbReference type="Pfam" id="PF16822">
    <property type="entry name" value="ALGX"/>
    <property type="match status" value="1"/>
</dbReference>
<comment type="pathway">
    <text evidence="2">Glycan biosynthesis; alginate biosynthesis.</text>
</comment>
<dbReference type="GO" id="GO:0016740">
    <property type="term" value="F:transferase activity"/>
    <property type="evidence" value="ECO:0007669"/>
    <property type="project" value="UniProtKB-KW"/>
</dbReference>
<organism evidence="8 9">
    <name type="scientific">Oligosphaera ethanolica</name>
    <dbReference type="NCBI Taxonomy" id="760260"/>
    <lineage>
        <taxon>Bacteria</taxon>
        <taxon>Pseudomonadati</taxon>
        <taxon>Lentisphaerota</taxon>
        <taxon>Oligosphaeria</taxon>
        <taxon>Oligosphaerales</taxon>
        <taxon>Oligosphaeraceae</taxon>
        <taxon>Oligosphaera</taxon>
    </lineage>
</organism>
<proteinExistence type="predicted"/>
<keyword evidence="9" id="KW-1185">Reference proteome</keyword>
<dbReference type="RefSeq" id="WP_307260239.1">
    <property type="nucleotide sequence ID" value="NZ_JAUSVL010000001.1"/>
</dbReference>
<keyword evidence="3" id="KW-0808">Transferase</keyword>
<keyword evidence="5" id="KW-0574">Periplasm</keyword>
<reference evidence="8" key="1">
    <citation type="submission" date="2023-07" db="EMBL/GenBank/DDBJ databases">
        <title>Genomic Encyclopedia of Type Strains, Phase IV (KMG-IV): sequencing the most valuable type-strain genomes for metagenomic binning, comparative biology and taxonomic classification.</title>
        <authorList>
            <person name="Goeker M."/>
        </authorList>
    </citation>
    <scope>NUCLEOTIDE SEQUENCE</scope>
    <source>
        <strain evidence="8">DSM 24202</strain>
    </source>
</reference>
<protein>
    <recommendedName>
        <fullName evidence="7">AlgX/AlgJ SGNH hydrolase-like domain-containing protein</fullName>
    </recommendedName>
</protein>
<evidence type="ECO:0000313" key="9">
    <source>
        <dbReference type="Proteomes" id="UP001238163"/>
    </source>
</evidence>
<comment type="subcellular location">
    <subcellularLocation>
        <location evidence="1">Periplasm</location>
    </subcellularLocation>
</comment>
<evidence type="ECO:0000313" key="8">
    <source>
        <dbReference type="EMBL" id="MDQ0288904.1"/>
    </source>
</evidence>
<evidence type="ECO:0000256" key="6">
    <source>
        <dbReference type="ARBA" id="ARBA00022841"/>
    </source>
</evidence>
<dbReference type="AlphaFoldDB" id="A0AAE3VES8"/>
<dbReference type="GO" id="GO:0042597">
    <property type="term" value="C:periplasmic space"/>
    <property type="evidence" value="ECO:0007669"/>
    <property type="project" value="UniProtKB-SubCell"/>
</dbReference>
<keyword evidence="6" id="KW-0016">Alginate biosynthesis</keyword>